<dbReference type="SUPFAM" id="SSF53933">
    <property type="entry name" value="Microbial ribonucleases"/>
    <property type="match status" value="1"/>
</dbReference>
<sequence>MVTRTTAPPSSSPDATTTSAGVPTCPLSTLPPEVADTVDAIATNGPFPFPRNDGVVFGNREGHLPAEERGYYHEYTVPTPGASNRSTRRVVTGGLPLTDPAEYFYTGDHYDSFCLVSGIEGQS</sequence>
<name>A0ABT1M743_9MYCO</name>
<reference evidence="4 5" key="1">
    <citation type="submission" date="2022-06" db="EMBL/GenBank/DDBJ databases">
        <title>Mycolicibacterium sp. CAU 1645 isolated from seawater.</title>
        <authorList>
            <person name="Kim W."/>
        </authorList>
    </citation>
    <scope>NUCLEOTIDE SEQUENCE [LARGE SCALE GENOMIC DNA]</scope>
    <source>
        <strain evidence="4 5">CAU 1645</strain>
    </source>
</reference>
<comment type="caution">
    <text evidence="4">The sequence shown here is derived from an EMBL/GenBank/DDBJ whole genome shotgun (WGS) entry which is preliminary data.</text>
</comment>
<protein>
    <submittedName>
        <fullName evidence="4">Ribonuclease</fullName>
    </submittedName>
</protein>
<dbReference type="Gene3D" id="3.10.450.30">
    <property type="entry name" value="Microbial ribonucleases"/>
    <property type="match status" value="1"/>
</dbReference>
<keyword evidence="2" id="KW-0378">Hydrolase</keyword>
<evidence type="ECO:0000313" key="5">
    <source>
        <dbReference type="Proteomes" id="UP001651690"/>
    </source>
</evidence>
<dbReference type="InterPro" id="IPR000026">
    <property type="entry name" value="N1-like"/>
</dbReference>
<evidence type="ECO:0000313" key="4">
    <source>
        <dbReference type="EMBL" id="MCP9274990.1"/>
    </source>
</evidence>
<keyword evidence="1" id="KW-0540">Nuclease</keyword>
<feature type="compositionally biased region" description="Low complexity" evidence="3">
    <location>
        <begin position="1"/>
        <end position="20"/>
    </location>
</feature>
<dbReference type="InterPro" id="IPR016191">
    <property type="entry name" value="Ribonuclease/ribotoxin"/>
</dbReference>
<proteinExistence type="predicted"/>
<dbReference type="Pfam" id="PF00545">
    <property type="entry name" value="Ribonuclease"/>
    <property type="match status" value="1"/>
</dbReference>
<keyword evidence="5" id="KW-1185">Reference proteome</keyword>
<evidence type="ECO:0000256" key="2">
    <source>
        <dbReference type="ARBA" id="ARBA00022801"/>
    </source>
</evidence>
<gene>
    <name evidence="4" type="ORF">NM203_22630</name>
</gene>
<evidence type="ECO:0000256" key="3">
    <source>
        <dbReference type="SAM" id="MobiDB-lite"/>
    </source>
</evidence>
<organism evidence="4 5">
    <name type="scientific">Mycolicibacterium arenosum</name>
    <dbReference type="NCBI Taxonomy" id="2952157"/>
    <lineage>
        <taxon>Bacteria</taxon>
        <taxon>Bacillati</taxon>
        <taxon>Actinomycetota</taxon>
        <taxon>Actinomycetes</taxon>
        <taxon>Mycobacteriales</taxon>
        <taxon>Mycobacteriaceae</taxon>
        <taxon>Mycolicibacterium</taxon>
    </lineage>
</organism>
<accession>A0ABT1M743</accession>
<evidence type="ECO:0000256" key="1">
    <source>
        <dbReference type="ARBA" id="ARBA00022722"/>
    </source>
</evidence>
<dbReference type="Proteomes" id="UP001651690">
    <property type="component" value="Unassembled WGS sequence"/>
</dbReference>
<dbReference type="EMBL" id="JANDBD010000010">
    <property type="protein sequence ID" value="MCP9274990.1"/>
    <property type="molecule type" value="Genomic_DNA"/>
</dbReference>
<feature type="region of interest" description="Disordered" evidence="3">
    <location>
        <begin position="1"/>
        <end position="31"/>
    </location>
</feature>